<proteinExistence type="predicted"/>
<dbReference type="Proteomes" id="UP001273589">
    <property type="component" value="Unassembled WGS sequence"/>
</dbReference>
<dbReference type="EMBL" id="JARAWN010000006">
    <property type="protein sequence ID" value="MDX3128621.1"/>
    <property type="molecule type" value="Genomic_DNA"/>
</dbReference>
<name>A0AAJ2UJJ4_9ACTN</name>
<organism evidence="2 3">
    <name type="scientific">Streptomyces europaeiscabiei</name>
    <dbReference type="NCBI Taxonomy" id="146819"/>
    <lineage>
        <taxon>Bacteria</taxon>
        <taxon>Bacillati</taxon>
        <taxon>Actinomycetota</taxon>
        <taxon>Actinomycetes</taxon>
        <taxon>Kitasatosporales</taxon>
        <taxon>Streptomycetaceae</taxon>
        <taxon>Streptomyces</taxon>
    </lineage>
</organism>
<reference evidence="2" key="1">
    <citation type="journal article" date="2023" name="Microb. Genom.">
        <title>Mesoterricola silvestris gen. nov., sp. nov., Mesoterricola sediminis sp. nov., Geothrix oryzae sp. nov., Geothrix edaphica sp. nov., Geothrix rubra sp. nov., and Geothrix limicola sp. nov., six novel members of Acidobacteriota isolated from soils.</title>
        <authorList>
            <person name="Weisberg A.J."/>
            <person name="Pearce E."/>
            <person name="Kramer C.G."/>
            <person name="Chang J.H."/>
            <person name="Clarke C.R."/>
        </authorList>
    </citation>
    <scope>NUCLEOTIDE SEQUENCE</scope>
    <source>
        <strain evidence="2">ND06-05F</strain>
    </source>
</reference>
<dbReference type="AlphaFoldDB" id="A0AAJ2UJJ4"/>
<gene>
    <name evidence="2" type="ORF">PV367_02130</name>
</gene>
<feature type="compositionally biased region" description="Polar residues" evidence="1">
    <location>
        <begin position="59"/>
        <end position="75"/>
    </location>
</feature>
<sequence length="113" mass="12122">MGSLQRRETGMRRVAGGARLGRRAVDHHRLVETMLVAELDKVVGERGCHVGRWAATGTGRIQRSTSARSPETATTGRAGITPESASASAFLIHAERVLAPGGEPRRLVEQNDP</sequence>
<evidence type="ECO:0000313" key="3">
    <source>
        <dbReference type="Proteomes" id="UP001273589"/>
    </source>
</evidence>
<protein>
    <submittedName>
        <fullName evidence="2">Uncharacterized protein</fullName>
    </submittedName>
</protein>
<feature type="region of interest" description="Disordered" evidence="1">
    <location>
        <begin position="56"/>
        <end position="84"/>
    </location>
</feature>
<evidence type="ECO:0000256" key="1">
    <source>
        <dbReference type="SAM" id="MobiDB-lite"/>
    </source>
</evidence>
<accession>A0AAJ2UJJ4</accession>
<evidence type="ECO:0000313" key="2">
    <source>
        <dbReference type="EMBL" id="MDX3128621.1"/>
    </source>
</evidence>
<comment type="caution">
    <text evidence="2">The sequence shown here is derived from an EMBL/GenBank/DDBJ whole genome shotgun (WGS) entry which is preliminary data.</text>
</comment>